<evidence type="ECO:0000256" key="1">
    <source>
        <dbReference type="SAM" id="MobiDB-lite"/>
    </source>
</evidence>
<evidence type="ECO:0000313" key="2">
    <source>
        <dbReference type="EMBL" id="WPB84403.1"/>
    </source>
</evidence>
<name>A0ABZ0PFA0_9PROT</name>
<dbReference type="Proteomes" id="UP001305521">
    <property type="component" value="Chromosome"/>
</dbReference>
<keyword evidence="3" id="KW-1185">Reference proteome</keyword>
<evidence type="ECO:0000313" key="3">
    <source>
        <dbReference type="Proteomes" id="UP001305521"/>
    </source>
</evidence>
<sequence>MIHPLTLVTFAAFLGSGLYVFQTKEQVRKLDQELRTIRMETEAERARTQTLSAEWARLNDQDRLRQMAAAHLRHMQPMEPAQFQRIEDAQRRMPQAVAFAPVPSGFQRRADAPSAPGEVLVFTLASQRREAETALALAAPPALPQPPAPAPVAAAPVVPQPPAPVVAAPAPAPAPAMAPIPVAMAQPPRPAEAPRPAPRPRPEVAALPPIAGPAAPRTPVAQAPAPARPAPVAPPVRTALHVQPASTGSLLGVGAGSLPPPVPFNR</sequence>
<feature type="compositionally biased region" description="Low complexity" evidence="1">
    <location>
        <begin position="203"/>
        <end position="225"/>
    </location>
</feature>
<organism evidence="2 3">
    <name type="scientific">Sediminicoccus rosea</name>
    <dbReference type="NCBI Taxonomy" id="1225128"/>
    <lineage>
        <taxon>Bacteria</taxon>
        <taxon>Pseudomonadati</taxon>
        <taxon>Pseudomonadota</taxon>
        <taxon>Alphaproteobacteria</taxon>
        <taxon>Acetobacterales</taxon>
        <taxon>Roseomonadaceae</taxon>
        <taxon>Sediminicoccus</taxon>
    </lineage>
</organism>
<feature type="compositionally biased region" description="Pro residues" evidence="1">
    <location>
        <begin position="187"/>
        <end position="199"/>
    </location>
</feature>
<gene>
    <name evidence="2" type="ORF">R9Z33_20190</name>
</gene>
<evidence type="ECO:0008006" key="4">
    <source>
        <dbReference type="Google" id="ProtNLM"/>
    </source>
</evidence>
<accession>A0ABZ0PFA0</accession>
<feature type="region of interest" description="Disordered" evidence="1">
    <location>
        <begin position="185"/>
        <end position="266"/>
    </location>
</feature>
<dbReference type="RefSeq" id="WP_318648363.1">
    <property type="nucleotide sequence ID" value="NZ_CP137852.1"/>
</dbReference>
<protein>
    <recommendedName>
        <fullName evidence="4">Cell division protein FtsL</fullName>
    </recommendedName>
</protein>
<proteinExistence type="predicted"/>
<dbReference type="EMBL" id="CP137852">
    <property type="protein sequence ID" value="WPB84403.1"/>
    <property type="molecule type" value="Genomic_DNA"/>
</dbReference>
<reference evidence="2 3" key="1">
    <citation type="submission" date="2023-11" db="EMBL/GenBank/DDBJ databases">
        <title>Arctic aerobic anoxygenic photoheterotroph Sediminicoccus rosea KRV36 adapts its photosynthesis to long days of polar summer.</title>
        <authorList>
            <person name="Tomasch J."/>
            <person name="Kopejtka K."/>
            <person name="Bily T."/>
            <person name="Gardiner A.T."/>
            <person name="Gardian Z."/>
            <person name="Shivaramu S."/>
            <person name="Koblizek M."/>
            <person name="Engelhardt F."/>
            <person name="Kaftan D."/>
        </authorList>
    </citation>
    <scope>NUCLEOTIDE SEQUENCE [LARGE SCALE GENOMIC DNA]</scope>
    <source>
        <strain evidence="2 3">R-30</strain>
    </source>
</reference>